<reference evidence="2 3" key="1">
    <citation type="submission" date="2020-02" db="EMBL/GenBank/DDBJ databases">
        <title>Genome assembly of a novel Clostridium senegalense strain.</title>
        <authorList>
            <person name="Gupta T.B."/>
            <person name="Jauregui R."/>
            <person name="Maclean P."/>
            <person name="Nawarathana A."/>
            <person name="Brightwell G."/>
        </authorList>
    </citation>
    <scope>NUCLEOTIDE SEQUENCE [LARGE SCALE GENOMIC DNA]</scope>
    <source>
        <strain evidence="2 3">AGRFS4</strain>
    </source>
</reference>
<gene>
    <name evidence="2" type="ORF">G3M99_13620</name>
</gene>
<feature type="transmembrane region" description="Helical" evidence="1">
    <location>
        <begin position="99"/>
        <end position="119"/>
    </location>
</feature>
<dbReference type="AlphaFoldDB" id="A0A6M0H579"/>
<keyword evidence="1" id="KW-0812">Transmembrane</keyword>
<keyword evidence="1" id="KW-0472">Membrane</keyword>
<evidence type="ECO:0000256" key="1">
    <source>
        <dbReference type="SAM" id="Phobius"/>
    </source>
</evidence>
<keyword evidence="3" id="KW-1185">Reference proteome</keyword>
<evidence type="ECO:0000313" key="2">
    <source>
        <dbReference type="EMBL" id="NEU05870.1"/>
    </source>
</evidence>
<comment type="caution">
    <text evidence="2">The sequence shown here is derived from an EMBL/GenBank/DDBJ whole genome shotgun (WGS) entry which is preliminary data.</text>
</comment>
<name>A0A6M0H579_9CLOT</name>
<feature type="transmembrane region" description="Helical" evidence="1">
    <location>
        <begin position="126"/>
        <end position="145"/>
    </location>
</feature>
<dbReference type="EMBL" id="JAAGPU010000028">
    <property type="protein sequence ID" value="NEU05870.1"/>
    <property type="molecule type" value="Genomic_DNA"/>
</dbReference>
<feature type="transmembrane region" description="Helical" evidence="1">
    <location>
        <begin position="42"/>
        <end position="64"/>
    </location>
</feature>
<dbReference type="Proteomes" id="UP000481872">
    <property type="component" value="Unassembled WGS sequence"/>
</dbReference>
<dbReference type="RefSeq" id="WP_199870511.1">
    <property type="nucleotide sequence ID" value="NZ_JAAGPU010000028.1"/>
</dbReference>
<sequence>MQFIIFIFSLLCGKLLLPYGNCIYKFFTEEKLVGLDAYKYTIKYYVIAYLSSLAMLMFLTLLGVFCKNSNIAFAVGLTAVIISLIYPEIISMISASKVVFYIQLTSIVFIQFKGIAIFLSQPGFNLIIWICLSYIGLSLFLLMLFCKNRDYTC</sequence>
<protein>
    <submittedName>
        <fullName evidence="2">Uncharacterized protein</fullName>
    </submittedName>
</protein>
<organism evidence="2 3">
    <name type="scientific">Clostridium senegalense</name>
    <dbReference type="NCBI Taxonomy" id="1465809"/>
    <lineage>
        <taxon>Bacteria</taxon>
        <taxon>Bacillati</taxon>
        <taxon>Bacillota</taxon>
        <taxon>Clostridia</taxon>
        <taxon>Eubacteriales</taxon>
        <taxon>Clostridiaceae</taxon>
        <taxon>Clostridium</taxon>
    </lineage>
</organism>
<evidence type="ECO:0000313" key="3">
    <source>
        <dbReference type="Proteomes" id="UP000481872"/>
    </source>
</evidence>
<feature type="transmembrane region" description="Helical" evidence="1">
    <location>
        <begin position="71"/>
        <end position="93"/>
    </location>
</feature>
<proteinExistence type="predicted"/>
<accession>A0A6M0H579</accession>
<keyword evidence="1" id="KW-1133">Transmembrane helix</keyword>